<dbReference type="EMBL" id="DVGK01000089">
    <property type="protein sequence ID" value="HIR13832.1"/>
    <property type="molecule type" value="Genomic_DNA"/>
</dbReference>
<evidence type="ECO:0000256" key="5">
    <source>
        <dbReference type="ARBA" id="ARBA00023235"/>
    </source>
</evidence>
<dbReference type="InterPro" id="IPR023198">
    <property type="entry name" value="PGP-like_dom2"/>
</dbReference>
<dbReference type="GO" id="GO:0005975">
    <property type="term" value="P:carbohydrate metabolic process"/>
    <property type="evidence" value="ECO:0007669"/>
    <property type="project" value="InterPro"/>
</dbReference>
<evidence type="ECO:0000256" key="9">
    <source>
        <dbReference type="ARBA" id="ARBA00044991"/>
    </source>
</evidence>
<dbReference type="Gene3D" id="3.40.50.1000">
    <property type="entry name" value="HAD superfamily/HAD-like"/>
    <property type="match status" value="1"/>
</dbReference>
<feature type="site" description="Important for catalytic activity and assists the phosphoryl transfer reaction to Asp8 by balancing charge and orienting the reacting groups" evidence="13">
    <location>
        <position position="114"/>
    </location>
</feature>
<evidence type="ECO:0000256" key="10">
    <source>
        <dbReference type="PIRSR" id="PIRSR610972-1"/>
    </source>
</evidence>
<dbReference type="InterPro" id="IPR051600">
    <property type="entry name" value="Beta-PGM-like"/>
</dbReference>
<feature type="active site" description="Proton donor/acceptor" evidence="10">
    <location>
        <position position="10"/>
    </location>
</feature>
<feature type="binding site" evidence="12">
    <location>
        <position position="169"/>
    </location>
    <ligand>
        <name>Mg(2+)</name>
        <dbReference type="ChEBI" id="CHEBI:18420"/>
    </ligand>
</feature>
<proteinExistence type="inferred from homology"/>
<evidence type="ECO:0000256" key="2">
    <source>
        <dbReference type="ARBA" id="ARBA00022553"/>
    </source>
</evidence>
<dbReference type="EC" id="5.4.2.6" evidence="8"/>
<reference evidence="14" key="2">
    <citation type="journal article" date="2021" name="PeerJ">
        <title>Extensive microbial diversity within the chicken gut microbiome revealed by metagenomics and culture.</title>
        <authorList>
            <person name="Gilroy R."/>
            <person name="Ravi A."/>
            <person name="Getino M."/>
            <person name="Pursley I."/>
            <person name="Horton D.L."/>
            <person name="Alikhan N.F."/>
            <person name="Baker D."/>
            <person name="Gharbi K."/>
            <person name="Hall N."/>
            <person name="Watson M."/>
            <person name="Adriaenssens E.M."/>
            <person name="Foster-Nyarko E."/>
            <person name="Jarju S."/>
            <person name="Secka A."/>
            <person name="Antonio M."/>
            <person name="Oren A."/>
            <person name="Chaudhuri R.R."/>
            <person name="La Ragione R."/>
            <person name="Hildebrand F."/>
            <person name="Pallen M.J."/>
        </authorList>
    </citation>
    <scope>NUCLEOTIDE SEQUENCE</scope>
    <source>
        <strain evidence="14">ChiSjej4B22-8148</strain>
    </source>
</reference>
<dbReference type="Pfam" id="PF00702">
    <property type="entry name" value="Hydrolase"/>
    <property type="match status" value="1"/>
</dbReference>
<evidence type="ECO:0000256" key="8">
    <source>
        <dbReference type="ARBA" id="ARBA00044968"/>
    </source>
</evidence>
<feature type="binding site" evidence="11">
    <location>
        <begin position="114"/>
        <end position="118"/>
    </location>
    <ligand>
        <name>substrate</name>
    </ligand>
</feature>
<keyword evidence="4 12" id="KW-0460">Magnesium</keyword>
<feature type="binding site" evidence="11">
    <location>
        <position position="145"/>
    </location>
    <ligand>
        <name>substrate</name>
    </ligand>
</feature>
<dbReference type="PANTHER" id="PTHR46193:SF18">
    <property type="entry name" value="HEXITOL PHOSPHATASE B"/>
    <property type="match status" value="1"/>
</dbReference>
<dbReference type="SUPFAM" id="SSF56784">
    <property type="entry name" value="HAD-like"/>
    <property type="match status" value="1"/>
</dbReference>
<comment type="cofactor">
    <cofactor evidence="12">
        <name>Mg(2+)</name>
        <dbReference type="ChEBI" id="CHEBI:18420"/>
    </cofactor>
    <text evidence="12">Binds 2 magnesium ions per subunit.</text>
</comment>
<evidence type="ECO:0000256" key="4">
    <source>
        <dbReference type="ARBA" id="ARBA00022842"/>
    </source>
</evidence>
<feature type="binding site" evidence="12">
    <location>
        <position position="10"/>
    </location>
    <ligand>
        <name>Mg(2+)</name>
        <dbReference type="ChEBI" id="CHEBI:18420"/>
    </ligand>
</feature>
<evidence type="ECO:0000256" key="3">
    <source>
        <dbReference type="ARBA" id="ARBA00022723"/>
    </source>
</evidence>
<keyword evidence="3 12" id="KW-0479">Metal-binding</keyword>
<dbReference type="NCBIfam" id="TIGR01990">
    <property type="entry name" value="bPGM"/>
    <property type="match status" value="1"/>
</dbReference>
<feature type="binding site" evidence="11">
    <location>
        <begin position="8"/>
        <end position="10"/>
    </location>
    <ligand>
        <name>substrate</name>
    </ligand>
</feature>
<sequence>MIQGIIFDLDGVLVSTDKFHYQAWKRLADRLGIYFDEEINKKLRGVSRRESLEIILEGKKETVYTEKEKTEFTEEKNRFYQELLKQLTPSEVDVSVRKTLQELKKRGYKLAVGSSSKNAGTILNRTELIKEFDAVSDGNNIKRSKPDPEVFVKAAEMLNLSCEECAVVEDAEAGIEAAKRGGMMAVGIGPASESPKADKAVNKIEQLTEIFGMIHN</sequence>
<accession>A0A9D1ACQ4</accession>
<dbReference type="AlphaFoldDB" id="A0A9D1ACQ4"/>
<feature type="active site" description="Nucleophile" evidence="10">
    <location>
        <position position="8"/>
    </location>
</feature>
<dbReference type="InterPro" id="IPR023214">
    <property type="entry name" value="HAD_sf"/>
</dbReference>
<feature type="binding site" evidence="11">
    <location>
        <position position="51"/>
    </location>
    <ligand>
        <name>substrate</name>
    </ligand>
</feature>
<evidence type="ECO:0000256" key="12">
    <source>
        <dbReference type="PIRSR" id="PIRSR610972-3"/>
    </source>
</evidence>
<evidence type="ECO:0000256" key="13">
    <source>
        <dbReference type="PIRSR" id="PIRSR610972-4"/>
    </source>
</evidence>
<feature type="binding site" evidence="12">
    <location>
        <position position="8"/>
    </location>
    <ligand>
        <name>Mg(2+)</name>
        <dbReference type="ChEBI" id="CHEBI:18420"/>
    </ligand>
</feature>
<dbReference type="SFLD" id="SFLDS00003">
    <property type="entry name" value="Haloacid_Dehalogenase"/>
    <property type="match status" value="1"/>
</dbReference>
<name>A0A9D1ACQ4_9FIRM</name>
<evidence type="ECO:0000313" key="15">
    <source>
        <dbReference type="Proteomes" id="UP000886757"/>
    </source>
</evidence>
<dbReference type="InterPro" id="IPR036412">
    <property type="entry name" value="HAD-like_sf"/>
</dbReference>
<evidence type="ECO:0000256" key="11">
    <source>
        <dbReference type="PIRSR" id="PIRSR610972-2"/>
    </source>
</evidence>
<comment type="catalytic activity">
    <reaction evidence="7">
        <text>beta-D-glucose 1-phosphate = beta-D-glucose 6-phosphate</text>
        <dbReference type="Rhea" id="RHEA:20113"/>
        <dbReference type="ChEBI" id="CHEBI:57684"/>
        <dbReference type="ChEBI" id="CHEBI:58247"/>
        <dbReference type="EC" id="5.4.2.6"/>
    </reaction>
</comment>
<feature type="site" description="Important for catalytic activity and assists the phosphoryl transfer reaction to Asp8 by balancing charge and orienting the reacting groups" evidence="13">
    <location>
        <position position="145"/>
    </location>
</feature>
<dbReference type="NCBIfam" id="TIGR01509">
    <property type="entry name" value="HAD-SF-IA-v3"/>
    <property type="match status" value="1"/>
</dbReference>
<dbReference type="PRINTS" id="PR00413">
    <property type="entry name" value="HADHALOGNASE"/>
</dbReference>
<dbReference type="GO" id="GO:0000287">
    <property type="term" value="F:magnesium ion binding"/>
    <property type="evidence" value="ECO:0007669"/>
    <property type="project" value="InterPro"/>
</dbReference>
<feature type="binding site" evidence="11">
    <location>
        <begin position="43"/>
        <end position="48"/>
    </location>
    <ligand>
        <name>substrate</name>
    </ligand>
</feature>
<feature type="binding site" evidence="11">
    <location>
        <position position="76"/>
    </location>
    <ligand>
        <name>substrate</name>
    </ligand>
</feature>
<dbReference type="PANTHER" id="PTHR46193">
    <property type="entry name" value="6-PHOSPHOGLUCONATE PHOSPHATASE"/>
    <property type="match status" value="1"/>
</dbReference>
<gene>
    <name evidence="14" type="primary">pgmB</name>
    <name evidence="14" type="ORF">IAB31_07910</name>
</gene>
<evidence type="ECO:0000313" key="14">
    <source>
        <dbReference type="EMBL" id="HIR13832.1"/>
    </source>
</evidence>
<dbReference type="Gene3D" id="1.10.150.240">
    <property type="entry name" value="Putative phosphatase, domain 2"/>
    <property type="match status" value="1"/>
</dbReference>
<dbReference type="InterPro" id="IPR010972">
    <property type="entry name" value="Beta-PGM"/>
</dbReference>
<comment type="similarity">
    <text evidence="1">Belongs to the HAD-like hydrolase superfamily. CbbY/CbbZ/Gph/YieH family.</text>
</comment>
<dbReference type="SFLD" id="SFLDG01135">
    <property type="entry name" value="C1.5.6:_HAD__Beta-PGM__Phospha"/>
    <property type="match status" value="1"/>
</dbReference>
<dbReference type="GO" id="GO:0008801">
    <property type="term" value="F:beta-phosphoglucomutase activity"/>
    <property type="evidence" value="ECO:0007669"/>
    <property type="project" value="UniProtKB-EC"/>
</dbReference>
<reference evidence="14" key="1">
    <citation type="submission" date="2020-10" db="EMBL/GenBank/DDBJ databases">
        <authorList>
            <person name="Gilroy R."/>
        </authorList>
    </citation>
    <scope>NUCLEOTIDE SEQUENCE</scope>
    <source>
        <strain evidence="14">ChiSjej4B22-8148</strain>
    </source>
</reference>
<evidence type="ECO:0000256" key="7">
    <source>
        <dbReference type="ARBA" id="ARBA00044926"/>
    </source>
</evidence>
<dbReference type="Proteomes" id="UP000886757">
    <property type="component" value="Unassembled WGS sequence"/>
</dbReference>
<keyword evidence="6" id="KW-0119">Carbohydrate metabolism</keyword>
<evidence type="ECO:0000256" key="1">
    <source>
        <dbReference type="ARBA" id="ARBA00006171"/>
    </source>
</evidence>
<feature type="binding site" evidence="11">
    <location>
        <position position="24"/>
    </location>
    <ligand>
        <name>substrate</name>
    </ligand>
</feature>
<feature type="binding site" evidence="12">
    <location>
        <position position="170"/>
    </location>
    <ligand>
        <name>Mg(2+)</name>
        <dbReference type="ChEBI" id="CHEBI:18420"/>
    </ligand>
</feature>
<dbReference type="InterPro" id="IPR010976">
    <property type="entry name" value="B-phosphoglucomutase_hydrolase"/>
</dbReference>
<comment type="caution">
    <text evidence="14">The sequence shown here is derived from an EMBL/GenBank/DDBJ whole genome shotgun (WGS) entry which is preliminary data.</text>
</comment>
<dbReference type="NCBIfam" id="TIGR02009">
    <property type="entry name" value="PGMB-YQAB-SF"/>
    <property type="match status" value="1"/>
</dbReference>
<organism evidence="14 15">
    <name type="scientific">Candidatus Choladousia intestinavium</name>
    <dbReference type="NCBI Taxonomy" id="2840727"/>
    <lineage>
        <taxon>Bacteria</taxon>
        <taxon>Bacillati</taxon>
        <taxon>Bacillota</taxon>
        <taxon>Clostridia</taxon>
        <taxon>Lachnospirales</taxon>
        <taxon>Lachnospiraceae</taxon>
        <taxon>Lachnospiraceae incertae sedis</taxon>
        <taxon>Candidatus Choladousia</taxon>
    </lineage>
</organism>
<keyword evidence="5 14" id="KW-0413">Isomerase</keyword>
<dbReference type="CDD" id="cd02598">
    <property type="entry name" value="HAD_BPGM"/>
    <property type="match status" value="1"/>
</dbReference>
<protein>
    <recommendedName>
        <fullName evidence="9">Beta-phosphoglucomutase</fullName>
        <ecNumber evidence="8">5.4.2.6</ecNumber>
    </recommendedName>
</protein>
<evidence type="ECO:0000256" key="6">
    <source>
        <dbReference type="ARBA" id="ARBA00023277"/>
    </source>
</evidence>
<dbReference type="SFLD" id="SFLDG01129">
    <property type="entry name" value="C1.5:_HAD__Beta-PGM__Phosphata"/>
    <property type="match status" value="1"/>
</dbReference>
<keyword evidence="2" id="KW-0597">Phosphoprotein</keyword>
<dbReference type="InterPro" id="IPR006439">
    <property type="entry name" value="HAD-SF_hydro_IA"/>
</dbReference>